<dbReference type="GO" id="GO:0016020">
    <property type="term" value="C:membrane"/>
    <property type="evidence" value="ECO:0007669"/>
    <property type="project" value="TreeGrafter"/>
</dbReference>
<dbReference type="InterPro" id="IPR001609">
    <property type="entry name" value="Myosin_head_motor_dom-like"/>
</dbReference>
<organism evidence="9 10">
    <name type="scientific">Triparma columacea</name>
    <dbReference type="NCBI Taxonomy" id="722753"/>
    <lineage>
        <taxon>Eukaryota</taxon>
        <taxon>Sar</taxon>
        <taxon>Stramenopiles</taxon>
        <taxon>Ochrophyta</taxon>
        <taxon>Bolidophyceae</taxon>
        <taxon>Parmales</taxon>
        <taxon>Triparmaceae</taxon>
        <taxon>Triparma</taxon>
    </lineage>
</organism>
<dbReference type="PANTHER" id="PTHR13140">
    <property type="entry name" value="MYOSIN"/>
    <property type="match status" value="1"/>
</dbReference>
<dbReference type="OrthoDB" id="6108017at2759"/>
<feature type="region of interest" description="Actin-binding" evidence="6">
    <location>
        <begin position="688"/>
        <end position="710"/>
    </location>
</feature>
<dbReference type="SUPFAM" id="SSF52540">
    <property type="entry name" value="P-loop containing nucleoside triphosphate hydrolases"/>
    <property type="match status" value="1"/>
</dbReference>
<dbReference type="Proteomes" id="UP001165065">
    <property type="component" value="Unassembled WGS sequence"/>
</dbReference>
<dbReference type="GO" id="GO:0005737">
    <property type="term" value="C:cytoplasm"/>
    <property type="evidence" value="ECO:0007669"/>
    <property type="project" value="TreeGrafter"/>
</dbReference>
<evidence type="ECO:0000256" key="4">
    <source>
        <dbReference type="ARBA" id="ARBA00023175"/>
    </source>
</evidence>
<evidence type="ECO:0000313" key="9">
    <source>
        <dbReference type="EMBL" id="GMI36391.1"/>
    </source>
</evidence>
<dbReference type="PROSITE" id="PS50096">
    <property type="entry name" value="IQ"/>
    <property type="match status" value="2"/>
</dbReference>
<accession>A0A9W7G8E4</accession>
<dbReference type="EMBL" id="BRYA01000065">
    <property type="protein sequence ID" value="GMI36391.1"/>
    <property type="molecule type" value="Genomic_DNA"/>
</dbReference>
<feature type="region of interest" description="Disordered" evidence="7">
    <location>
        <begin position="62"/>
        <end position="86"/>
    </location>
</feature>
<protein>
    <recommendedName>
        <fullName evidence="8">Myosin motor domain-containing protein</fullName>
    </recommendedName>
</protein>
<dbReference type="Gene3D" id="3.40.850.10">
    <property type="entry name" value="Kinesin motor domain"/>
    <property type="match status" value="1"/>
</dbReference>
<keyword evidence="5 6" id="KW-0009">Actin-binding</keyword>
<dbReference type="FunFam" id="1.10.10.820:FF:000001">
    <property type="entry name" value="Myosin heavy chain"/>
    <property type="match status" value="1"/>
</dbReference>
<dbReference type="InterPro" id="IPR027417">
    <property type="entry name" value="P-loop_NTPase"/>
</dbReference>
<dbReference type="Gene3D" id="1.20.58.530">
    <property type="match status" value="1"/>
</dbReference>
<keyword evidence="1" id="KW-0547">Nucleotide-binding</keyword>
<dbReference type="Gene3D" id="1.20.120.720">
    <property type="entry name" value="Myosin VI head, motor domain, U50 subdomain"/>
    <property type="match status" value="1"/>
</dbReference>
<keyword evidence="2" id="KW-0067">ATP-binding</keyword>
<dbReference type="Gene3D" id="1.20.5.4820">
    <property type="match status" value="1"/>
</dbReference>
<evidence type="ECO:0000313" key="10">
    <source>
        <dbReference type="Proteomes" id="UP001165065"/>
    </source>
</evidence>
<dbReference type="SMART" id="SM00242">
    <property type="entry name" value="MYSc"/>
    <property type="match status" value="1"/>
</dbReference>
<dbReference type="GO" id="GO:0005524">
    <property type="term" value="F:ATP binding"/>
    <property type="evidence" value="ECO:0007669"/>
    <property type="project" value="UniProtKB-KW"/>
</dbReference>
<dbReference type="Gene3D" id="1.10.10.820">
    <property type="match status" value="1"/>
</dbReference>
<evidence type="ECO:0000256" key="5">
    <source>
        <dbReference type="ARBA" id="ARBA00023203"/>
    </source>
</evidence>
<gene>
    <name evidence="9" type="ORF">TrCOL_g9538</name>
</gene>
<dbReference type="GO" id="GO:0007015">
    <property type="term" value="P:actin filament organization"/>
    <property type="evidence" value="ECO:0007669"/>
    <property type="project" value="TreeGrafter"/>
</dbReference>
<dbReference type="GO" id="GO:0051015">
    <property type="term" value="F:actin filament binding"/>
    <property type="evidence" value="ECO:0007669"/>
    <property type="project" value="TreeGrafter"/>
</dbReference>
<evidence type="ECO:0000256" key="6">
    <source>
        <dbReference type="PROSITE-ProRule" id="PRU00782"/>
    </source>
</evidence>
<dbReference type="AlphaFoldDB" id="A0A9W7G8E4"/>
<evidence type="ECO:0000256" key="7">
    <source>
        <dbReference type="SAM" id="MobiDB-lite"/>
    </source>
</evidence>
<proteinExistence type="inferred from homology"/>
<dbReference type="PROSITE" id="PS51456">
    <property type="entry name" value="MYOSIN_MOTOR"/>
    <property type="match status" value="1"/>
</dbReference>
<feature type="domain" description="Myosin motor" evidence="8">
    <location>
        <begin position="87"/>
        <end position="815"/>
    </location>
</feature>
<keyword evidence="4" id="KW-0505">Motor protein</keyword>
<evidence type="ECO:0000256" key="1">
    <source>
        <dbReference type="ARBA" id="ARBA00022741"/>
    </source>
</evidence>
<dbReference type="PRINTS" id="PR00193">
    <property type="entry name" value="MYOSINHEAVY"/>
</dbReference>
<feature type="compositionally biased region" description="Basic and acidic residues" evidence="7">
    <location>
        <begin position="76"/>
        <end position="86"/>
    </location>
</feature>
<sequence length="1045" mass="117672">MVAIKRKTVNRRVSQPINSYLSVLDRVIAEAAAAEEARKESDIPQQEVTKNVWLTKDNKTWSLEDLDPDTPPPPPEKSHPFDPSHMKDFEDASLINNLHEAPLLYLLLRRFSEHNIYTNCSDVLISVNPYRKIEGMYTDEKIKEVYDNSTLEKPVTLSPHVYNIANNAYSVMMNGVSTRDSKENQSVIISAESGAGKTEAAKQVMKYLISASRLKNAENASEDDVDQIQASLMQSNVILEAFGNAKTLRNDNSSRFGKYIKLRYDESYTLRGAYTEHFLLEKTRLLQADKGERNYHVFYQLLAGLDDATKESLHLSDPADFSMLSCGETLAVDGIDDRSEFELLAASLSTIGFAEQETSDLYALLASLLHLGNLTFKGDEDGGRTTLASNSIPIDKLSSFLGVGTMALTDAVTVRNVRSGRGSIMSMNLDESQSKQGVNALIKHIYGNLFAWLIEKINVSNASNAHSSSFTSKAFVGILDIFGFEIMKYNSLSQLCINFANEKLQQQFNQQIFVLEKELYAKEGIPVDVITFRDNQAVIDLLEKKPAGIIPLLEEQSLLSRKPNTSQLISSFDKPHDGKHPNYQKARFGNDAFVIKHFAGDVQYSGDALIEKNNDSLHDDLKILINNSTNDFLANTSTDFKREGKSGYLVSVNDFTDHDDEEEEEDGANSKTKLAASNTVTSVFRSQLSKLVATLTSTEPHYIKCIKPNSSKSATTANDELVLEQLRYSGVLEVVRIRREGFPIRLSFKEFHKRFEILCFKDDFPAFRKATPADNEAAATFICEKCLDPNEFAHGKTKIFMRNGIQEKLLSLVQNVFKVMAVKIQARLRTKKEVANFKVVKKSTVKMQLVIRMIQAKVKFQKQKATAIRTQALVRCHQQSTLYQKKRLSAQKIAAVVRGHQASEGFKQTKASIKLQSKLRSQYAQKKLMKAKKAQATIGANIRAKQGKKKYDETREVLIMLQNAERMRAARKSFKATKSSALKLQSVYRMIHATVRFKRQRKAAVMLEAAQRRIHLSRVYRRQKEAALLLHNVVRRFCAMAKSSS</sequence>
<reference evidence="10" key="1">
    <citation type="journal article" date="2023" name="Commun. Biol.">
        <title>Genome analysis of Parmales, the sister group of diatoms, reveals the evolutionary specialization of diatoms from phago-mixotrophs to photoautotrophs.</title>
        <authorList>
            <person name="Ban H."/>
            <person name="Sato S."/>
            <person name="Yoshikawa S."/>
            <person name="Yamada K."/>
            <person name="Nakamura Y."/>
            <person name="Ichinomiya M."/>
            <person name="Sato N."/>
            <person name="Blanc-Mathieu R."/>
            <person name="Endo H."/>
            <person name="Kuwata A."/>
            <person name="Ogata H."/>
        </authorList>
    </citation>
    <scope>NUCLEOTIDE SEQUENCE [LARGE SCALE GENOMIC DNA]</scope>
</reference>
<comment type="caution">
    <text evidence="6">Lacks conserved residue(s) required for the propagation of feature annotation.</text>
</comment>
<comment type="similarity">
    <text evidence="6">Belongs to the TRAFAC class myosin-kinesin ATPase superfamily. Myosin family.</text>
</comment>
<evidence type="ECO:0000259" key="8">
    <source>
        <dbReference type="PROSITE" id="PS51456"/>
    </source>
</evidence>
<keyword evidence="3 6" id="KW-0518">Myosin</keyword>
<keyword evidence="10" id="KW-1185">Reference proteome</keyword>
<dbReference type="GO" id="GO:0016459">
    <property type="term" value="C:myosin complex"/>
    <property type="evidence" value="ECO:0007669"/>
    <property type="project" value="UniProtKB-KW"/>
</dbReference>
<dbReference type="Pfam" id="PF00063">
    <property type="entry name" value="Myosin_head"/>
    <property type="match status" value="1"/>
</dbReference>
<name>A0A9W7G8E4_9STRA</name>
<dbReference type="PANTHER" id="PTHR13140:SF845">
    <property type="entry name" value="MYOSIN-LIKE PROTEIN"/>
    <property type="match status" value="1"/>
</dbReference>
<evidence type="ECO:0000256" key="3">
    <source>
        <dbReference type="ARBA" id="ARBA00023123"/>
    </source>
</evidence>
<evidence type="ECO:0000256" key="2">
    <source>
        <dbReference type="ARBA" id="ARBA00022840"/>
    </source>
</evidence>
<dbReference type="InterPro" id="IPR036961">
    <property type="entry name" value="Kinesin_motor_dom_sf"/>
</dbReference>
<dbReference type="GO" id="GO:0000146">
    <property type="term" value="F:microfilament motor activity"/>
    <property type="evidence" value="ECO:0007669"/>
    <property type="project" value="TreeGrafter"/>
</dbReference>
<comment type="caution">
    <text evidence="9">The sequence shown here is derived from an EMBL/GenBank/DDBJ whole genome shotgun (WGS) entry which is preliminary data.</text>
</comment>